<sequence length="92" mass="10780">MATLHKKICDLCGKESDESRSEYSINGYNSIKVKISDYNEKSFLICDECMISHELMKKEDKSKEYSQFSKEEDLKDKVFDLLAEIVSERIDR</sequence>
<reference evidence="1" key="1">
    <citation type="submission" date="2019-11" db="EMBL/GenBank/DDBJ databases">
        <authorList>
            <person name="Feng L."/>
        </authorList>
    </citation>
    <scope>NUCLEOTIDE SEQUENCE</scope>
    <source>
        <strain evidence="1">CButyricumLFYP62</strain>
    </source>
</reference>
<evidence type="ECO:0000313" key="1">
    <source>
        <dbReference type="EMBL" id="VYU52870.1"/>
    </source>
</evidence>
<proteinExistence type="predicted"/>
<protein>
    <submittedName>
        <fullName evidence="1">Uncharacterized protein</fullName>
    </submittedName>
</protein>
<dbReference type="RefSeq" id="WP_156737033.1">
    <property type="nucleotide sequence ID" value="NZ_CACRTU010000024.1"/>
</dbReference>
<name>A0A6N3FLM0_CLOBU</name>
<gene>
    <name evidence="1" type="ORF">CBLFYP62_02635</name>
</gene>
<organism evidence="1">
    <name type="scientific">Clostridium butyricum</name>
    <dbReference type="NCBI Taxonomy" id="1492"/>
    <lineage>
        <taxon>Bacteria</taxon>
        <taxon>Bacillati</taxon>
        <taxon>Bacillota</taxon>
        <taxon>Clostridia</taxon>
        <taxon>Eubacteriales</taxon>
        <taxon>Clostridiaceae</taxon>
        <taxon>Clostridium</taxon>
    </lineage>
</organism>
<dbReference type="EMBL" id="CACRTU010000024">
    <property type="protein sequence ID" value="VYU52870.1"/>
    <property type="molecule type" value="Genomic_DNA"/>
</dbReference>
<dbReference type="AlphaFoldDB" id="A0A6N3FLM0"/>
<accession>A0A6N3FLM0</accession>